<feature type="compositionally biased region" description="Polar residues" evidence="7">
    <location>
        <begin position="409"/>
        <end position="418"/>
    </location>
</feature>
<evidence type="ECO:0000256" key="2">
    <source>
        <dbReference type="ARBA" id="ARBA00022490"/>
    </source>
</evidence>
<feature type="region of interest" description="Disordered" evidence="7">
    <location>
        <begin position="537"/>
        <end position="613"/>
    </location>
</feature>
<dbReference type="EMBL" id="CP051142">
    <property type="protein sequence ID" value="QIW99902.1"/>
    <property type="molecule type" value="Genomic_DNA"/>
</dbReference>
<keyword evidence="5" id="KW-0505">Motor protein</keyword>
<dbReference type="GO" id="GO:0035974">
    <property type="term" value="C:meiotic spindle pole body"/>
    <property type="evidence" value="ECO:0007669"/>
    <property type="project" value="TreeGrafter"/>
</dbReference>
<dbReference type="GO" id="GO:0007018">
    <property type="term" value="P:microtubule-based movement"/>
    <property type="evidence" value="ECO:0007669"/>
    <property type="project" value="InterPro"/>
</dbReference>
<keyword evidence="4" id="KW-0243">Dynein</keyword>
<name>A0A6H0XYR7_9PEZI</name>
<protein>
    <recommendedName>
        <fullName evidence="10">Dynein light intermediate chain</fullName>
    </recommendedName>
</protein>
<keyword evidence="3" id="KW-0493">Microtubule</keyword>
<dbReference type="GO" id="GO:0005868">
    <property type="term" value="C:cytoplasmic dynein complex"/>
    <property type="evidence" value="ECO:0007669"/>
    <property type="project" value="InterPro"/>
</dbReference>
<feature type="region of interest" description="Disordered" evidence="7">
    <location>
        <begin position="63"/>
        <end position="88"/>
    </location>
</feature>
<comment type="subcellular location">
    <subcellularLocation>
        <location evidence="1">Cytoplasm</location>
        <location evidence="1">Cytoskeleton</location>
    </subcellularLocation>
</comment>
<proteinExistence type="predicted"/>
<dbReference type="AlphaFoldDB" id="A0A6H0XYR7"/>
<feature type="region of interest" description="Disordered" evidence="7">
    <location>
        <begin position="474"/>
        <end position="503"/>
    </location>
</feature>
<reference evidence="8 9" key="1">
    <citation type="journal article" date="2016" name="Sci. Rep.">
        <title>Peltaster fructicola genome reveals evolution from an invasive phytopathogen to an ectophytic parasite.</title>
        <authorList>
            <person name="Xu C."/>
            <person name="Chen H."/>
            <person name="Gleason M.L."/>
            <person name="Xu J.R."/>
            <person name="Liu H."/>
            <person name="Zhang R."/>
            <person name="Sun G."/>
        </authorList>
    </citation>
    <scope>NUCLEOTIDE SEQUENCE [LARGE SCALE GENOMIC DNA]</scope>
    <source>
        <strain evidence="8 9">LNHT1506</strain>
    </source>
</reference>
<dbReference type="PANTHER" id="PTHR12688:SF0">
    <property type="entry name" value="DYNEIN LIGHT INTERMEDIATE CHAIN"/>
    <property type="match status" value="1"/>
</dbReference>
<evidence type="ECO:0000256" key="5">
    <source>
        <dbReference type="ARBA" id="ARBA00023175"/>
    </source>
</evidence>
<keyword evidence="6" id="KW-0206">Cytoskeleton</keyword>
<feature type="compositionally biased region" description="Polar residues" evidence="7">
    <location>
        <begin position="546"/>
        <end position="555"/>
    </location>
</feature>
<evidence type="ECO:0000256" key="1">
    <source>
        <dbReference type="ARBA" id="ARBA00004245"/>
    </source>
</evidence>
<dbReference type="GO" id="GO:0000226">
    <property type="term" value="P:microtubule cytoskeleton organization"/>
    <property type="evidence" value="ECO:0007669"/>
    <property type="project" value="TreeGrafter"/>
</dbReference>
<dbReference type="InterPro" id="IPR008467">
    <property type="entry name" value="Dynein1_light_intermed_chain"/>
</dbReference>
<evidence type="ECO:0000256" key="7">
    <source>
        <dbReference type="SAM" id="MobiDB-lite"/>
    </source>
</evidence>
<accession>A0A6H0XYR7</accession>
<feature type="compositionally biased region" description="Polar residues" evidence="7">
    <location>
        <begin position="1"/>
        <end position="11"/>
    </location>
</feature>
<feature type="compositionally biased region" description="Polar residues" evidence="7">
    <location>
        <begin position="573"/>
        <end position="582"/>
    </location>
</feature>
<feature type="compositionally biased region" description="Basic and acidic residues" evidence="7">
    <location>
        <begin position="562"/>
        <end position="571"/>
    </location>
</feature>
<evidence type="ECO:0000313" key="8">
    <source>
        <dbReference type="EMBL" id="QIW99902.1"/>
    </source>
</evidence>
<evidence type="ECO:0000256" key="6">
    <source>
        <dbReference type="ARBA" id="ARBA00023212"/>
    </source>
</evidence>
<dbReference type="GO" id="GO:0005874">
    <property type="term" value="C:microtubule"/>
    <property type="evidence" value="ECO:0007669"/>
    <property type="project" value="UniProtKB-KW"/>
</dbReference>
<keyword evidence="2" id="KW-0963">Cytoplasm</keyword>
<evidence type="ECO:0000256" key="3">
    <source>
        <dbReference type="ARBA" id="ARBA00022701"/>
    </source>
</evidence>
<feature type="region of interest" description="Disordered" evidence="7">
    <location>
        <begin position="406"/>
        <end position="428"/>
    </location>
</feature>
<keyword evidence="9" id="KW-1185">Reference proteome</keyword>
<dbReference type="OrthoDB" id="27603at2759"/>
<sequence length="613" mass="67444">MAAITTRTTASRLDGVSKPKQNRTDIWTSLLKQTQVAQSRNKSNTIAKKDILVCGGSPEDQRHFLSSLTRRPPPQTVRRTRNDKVEQQEKGTLALSNRYAYGYGHCSLYSSHQVGGVGASALGAESEEVVRLQCHCIPAPEVTYEKVLRRILLRPEKTSEEEEEEDQDQDTPSRDAFKDRLSISILLSWNEPWKFLQQIRAWLQLLGRAINSDQELTYDDQVQLLLDHGVPITVVVQHVEAQQELEREGWTEETFDHVCQVLRTVLLPLHPLTALIYAPSISSSHSTSSALTEIQKVIFSSLNLDMFALTPRPTSSGGASQASKKEELLPRHNVVDRINIVIPRSWDSAGKVRLLSETFSPEDLITAWSNDMAKSVFPTSVIPAQTQPEHVVSSTEVSQRQNEEVFSVEPTSPVSTIPSLPPSPSKTAPSALRAYEARIVDPNAHKAARPVSITVVTRPEQEFLREMKVELDNYAGKDKEKGTPGSTASPVPPRMVGIPTGDSTGALDSLGDVSINFGGVSYNSSSAEAAIERLKRPHAPGVHDSASPTTNSSRAGTPRPPRRMESDREGTPDVTTPSNNKANYPAEDLEKYFASLVRQSGGVDSRQGTPSRK</sequence>
<feature type="region of interest" description="Disordered" evidence="7">
    <location>
        <begin position="1"/>
        <end position="20"/>
    </location>
</feature>
<dbReference type="Proteomes" id="UP000503462">
    <property type="component" value="Chromosome 4"/>
</dbReference>
<dbReference type="GO" id="GO:0045504">
    <property type="term" value="F:dynein heavy chain binding"/>
    <property type="evidence" value="ECO:0007669"/>
    <property type="project" value="TreeGrafter"/>
</dbReference>
<organism evidence="8 9">
    <name type="scientific">Peltaster fructicola</name>
    <dbReference type="NCBI Taxonomy" id="286661"/>
    <lineage>
        <taxon>Eukaryota</taxon>
        <taxon>Fungi</taxon>
        <taxon>Dikarya</taxon>
        <taxon>Ascomycota</taxon>
        <taxon>Pezizomycotina</taxon>
        <taxon>Dothideomycetes</taxon>
        <taxon>Dothideomycetes incertae sedis</taxon>
        <taxon>Peltaster</taxon>
    </lineage>
</organism>
<evidence type="ECO:0008006" key="10">
    <source>
        <dbReference type="Google" id="ProtNLM"/>
    </source>
</evidence>
<evidence type="ECO:0000313" key="9">
    <source>
        <dbReference type="Proteomes" id="UP000503462"/>
    </source>
</evidence>
<gene>
    <name evidence="8" type="ORF">AMS68_005420</name>
</gene>
<dbReference type="PANTHER" id="PTHR12688">
    <property type="entry name" value="DYNEIN LIGHT INTERMEDIATE CHAIN"/>
    <property type="match status" value="1"/>
</dbReference>
<evidence type="ECO:0000256" key="4">
    <source>
        <dbReference type="ARBA" id="ARBA00023017"/>
    </source>
</evidence>